<dbReference type="Proteomes" id="UP000816034">
    <property type="component" value="Unassembled WGS sequence"/>
</dbReference>
<proteinExistence type="predicted"/>
<name>A0AA88GRU6_NAELO</name>
<feature type="compositionally biased region" description="Basic and acidic residues" evidence="1">
    <location>
        <begin position="253"/>
        <end position="276"/>
    </location>
</feature>
<sequence>MSEYNNTSIFDSNPQEEVFLHEQDVFDHQEQDSFVCTPDSSSCFSTNQDENSENSQHPLLSSSIETIQPLNNGGLIHSLPMQAVMPPSGSSPSWLLVIGFPVDPSLVSSADFNQLRIPSTWDGKFQSTSPDSRLSTTSNNAPVSISHLMQIPCTTPLSSSTGLSYDQLGRLIGQIPNECPFQPLNTPQYNELPNQGNKKDAVSSMLEWNGSNLTKRKHDSMSVTSPPLQQRTKKLKKRHASSPVASSSSDSGHPIHERLSSQFKLEDSASVDHSDSDTSEESSSQISLNASLPEGTDIYLPYLEMGTGVIMTYRTRRGESQKLYGLLPEMTNCCGSALRFAYCSSNKGNPYRYILVYRLPHSIPDLDVSALEFQVDCPEKSEMNDQFVAEFQPTKSNSESIHTSFVQGSFSISKVGTKKVTKFRFCLCLYYQEQLIFRSSPFALVSKDKKKTHHCQNDDECFKRRIGERSPSFSDFEQDL</sequence>
<dbReference type="GeneID" id="68097430"/>
<evidence type="ECO:0000256" key="1">
    <source>
        <dbReference type="SAM" id="MobiDB-lite"/>
    </source>
</evidence>
<gene>
    <name evidence="2" type="ORF">C9374_004975</name>
</gene>
<keyword evidence="3" id="KW-1185">Reference proteome</keyword>
<feature type="compositionally biased region" description="Low complexity" evidence="1">
    <location>
        <begin position="241"/>
        <end position="251"/>
    </location>
</feature>
<evidence type="ECO:0000313" key="3">
    <source>
        <dbReference type="Proteomes" id="UP000816034"/>
    </source>
</evidence>
<feature type="compositionally biased region" description="Basic residues" evidence="1">
    <location>
        <begin position="231"/>
        <end position="240"/>
    </location>
</feature>
<dbReference type="RefSeq" id="XP_044548687.1">
    <property type="nucleotide sequence ID" value="XM_044694673.1"/>
</dbReference>
<comment type="caution">
    <text evidence="2">The sequence shown here is derived from an EMBL/GenBank/DDBJ whole genome shotgun (WGS) entry which is preliminary data.</text>
</comment>
<feature type="compositionally biased region" description="Polar residues" evidence="1">
    <location>
        <begin position="221"/>
        <end position="230"/>
    </location>
</feature>
<dbReference type="AlphaFoldDB" id="A0AA88GRU6"/>
<accession>A0AA88GRU6</accession>
<dbReference type="EMBL" id="PYSW02000022">
    <property type="protein sequence ID" value="KAG2383008.1"/>
    <property type="molecule type" value="Genomic_DNA"/>
</dbReference>
<reference evidence="2 3" key="1">
    <citation type="journal article" date="2018" name="BMC Genomics">
        <title>The genome of Naegleria lovaniensis, the basis for a comparative approach to unravel pathogenicity factors of the human pathogenic amoeba N. fowleri.</title>
        <authorList>
            <person name="Liechti N."/>
            <person name="Schurch N."/>
            <person name="Bruggmann R."/>
            <person name="Wittwer M."/>
        </authorList>
    </citation>
    <scope>NUCLEOTIDE SEQUENCE [LARGE SCALE GENOMIC DNA]</scope>
    <source>
        <strain evidence="2 3">ATCC 30569</strain>
    </source>
</reference>
<protein>
    <submittedName>
        <fullName evidence="2">Uncharacterized protein</fullName>
    </submittedName>
</protein>
<feature type="region of interest" description="Disordered" evidence="1">
    <location>
        <begin position="212"/>
        <end position="288"/>
    </location>
</feature>
<evidence type="ECO:0000313" key="2">
    <source>
        <dbReference type="EMBL" id="KAG2383008.1"/>
    </source>
</evidence>
<organism evidence="2 3">
    <name type="scientific">Naegleria lovaniensis</name>
    <name type="common">Amoeba</name>
    <dbReference type="NCBI Taxonomy" id="51637"/>
    <lineage>
        <taxon>Eukaryota</taxon>
        <taxon>Discoba</taxon>
        <taxon>Heterolobosea</taxon>
        <taxon>Tetramitia</taxon>
        <taxon>Eutetramitia</taxon>
        <taxon>Vahlkampfiidae</taxon>
        <taxon>Naegleria</taxon>
    </lineage>
</organism>